<proteinExistence type="predicted"/>
<sequence length="1063" mass="120293">MSFYQSYRGSPNSSQWHLDGFHFNDRTSVAANRVYMAVLTQCTFLPPLPHGTAGPLRYRTNLRVIFEAVQHFSKFWGARNFWTRLRDVLGFDVRTRAIHLESIVAGYCEGRKAYKHRTRDAPAGTPLNRLVDMTNEMDEDYEQEGRPIVYSIPYPQWQELCPAWLKKLYEIKRDLRISEEQIQDGTCHPALLKNGPPLSARITAPSHEAESLPESSTAAKSPARTRSPSPVAIISGHVDTFTSDEKADEVSAPMSTKRQDLPQELDPLIQNKTITRPGGTDDRRQTITFKLPQNHSPLTELLRSPRGTAGKRQSPDSPEESRPWKRCRSETSQEVSLATEVNVSGISCGTRTEPHPGEVVSTKCQFQDSGEDVGEQAARTDGQTSSTGEISNRNINRVVEVSRLDLRLPEKPGPITSTEEARQEESPGPSERSKCKTELAQECSRLPGHDTDEFYPPEDAEYISSKVSAAGSVDDINRLLVRLESRQKRLEDMEASMQAWEDQFSRQKRLEEVEASMQAWQDKFTQQAAQQAQEQSQRLDTQIQDLRDQLAQSEQKRLNGMEILNRTLDRAEKQRTINRQRVDKLEGSIARALQQQDESAVAGRFQELEVRLEENKQSCISERDQRIDMAADILNLTAQIDARVSQEQIGSLKSAIRALEDQSNTKRGQNKTIDDVKDLKKCYSELRSELTRRTDEFETALNHMAAKQSEQKSNKVFREELEDLKVWSTKRSTKIKERVDSLTSLVEGMRGQVDQYSEQSTADQKRVESLSSDVSRLQSLERQSCTETNRINTIEEVVQTLKSQPKPKVSVKRVESLEKTVKELQALPYRQNQDMFKNRVDDLATALGSLENKLGDFASEEQVGRLEAITLDLKTRLPAASSAIPEQVEIEIRDLREYVDHTLGMVNAKSQKRLGHFQEQIKGIEKQVMLAQSQHTEQLPTPVSPVNHGISLPDDGRIAILQRQADDLREQLRQKNEVPITQRLLSPSVSDLESLVGQAADPKDILSGVVAELKKLRGLMRKQILDMDAAGEEDDDKKFCISDVGYELGRVLQFAKNRVQELS</sequence>
<evidence type="ECO:0000256" key="1">
    <source>
        <dbReference type="SAM" id="Coils"/>
    </source>
</evidence>
<evidence type="ECO:0000313" key="3">
    <source>
        <dbReference type="EMBL" id="KAK9415158.1"/>
    </source>
</evidence>
<organism evidence="3 4">
    <name type="scientific">Seiridium unicorne</name>
    <dbReference type="NCBI Taxonomy" id="138068"/>
    <lineage>
        <taxon>Eukaryota</taxon>
        <taxon>Fungi</taxon>
        <taxon>Dikarya</taxon>
        <taxon>Ascomycota</taxon>
        <taxon>Pezizomycotina</taxon>
        <taxon>Sordariomycetes</taxon>
        <taxon>Xylariomycetidae</taxon>
        <taxon>Amphisphaeriales</taxon>
        <taxon>Sporocadaceae</taxon>
        <taxon>Seiridium</taxon>
    </lineage>
</organism>
<evidence type="ECO:0000313" key="4">
    <source>
        <dbReference type="Proteomes" id="UP001408356"/>
    </source>
</evidence>
<feature type="compositionally biased region" description="Polar residues" evidence="2">
    <location>
        <begin position="286"/>
        <end position="297"/>
    </location>
</feature>
<dbReference type="EMBL" id="JARVKF010000418">
    <property type="protein sequence ID" value="KAK9415158.1"/>
    <property type="molecule type" value="Genomic_DNA"/>
</dbReference>
<name>A0ABR2UKL0_9PEZI</name>
<comment type="caution">
    <text evidence="3">The sequence shown here is derived from an EMBL/GenBank/DDBJ whole genome shotgun (WGS) entry which is preliminary data.</text>
</comment>
<feature type="region of interest" description="Disordered" evidence="2">
    <location>
        <begin position="187"/>
        <end position="336"/>
    </location>
</feature>
<feature type="region of interest" description="Disordered" evidence="2">
    <location>
        <begin position="408"/>
        <end position="435"/>
    </location>
</feature>
<feature type="region of interest" description="Disordered" evidence="2">
    <location>
        <begin position="366"/>
        <end position="389"/>
    </location>
</feature>
<keyword evidence="1" id="KW-0175">Coiled coil</keyword>
<reference evidence="3 4" key="1">
    <citation type="journal article" date="2024" name="J. Plant Pathol.">
        <title>Sequence and assembly of the genome of Seiridium unicorne, isolate CBS 538.82, causal agent of cypress canker disease.</title>
        <authorList>
            <person name="Scali E."/>
            <person name="Rocca G.D."/>
            <person name="Danti R."/>
            <person name="Garbelotto M."/>
            <person name="Barberini S."/>
            <person name="Baroncelli R."/>
            <person name="Emiliani G."/>
        </authorList>
    </citation>
    <scope>NUCLEOTIDE SEQUENCE [LARGE SCALE GENOMIC DNA]</scope>
    <source>
        <strain evidence="3 4">BM-138-508</strain>
    </source>
</reference>
<feature type="compositionally biased region" description="Polar residues" evidence="2">
    <location>
        <begin position="213"/>
        <end position="228"/>
    </location>
</feature>
<protein>
    <submittedName>
        <fullName evidence="3">Uncharacterized protein</fullName>
    </submittedName>
</protein>
<evidence type="ECO:0000256" key="2">
    <source>
        <dbReference type="SAM" id="MobiDB-lite"/>
    </source>
</evidence>
<keyword evidence="4" id="KW-1185">Reference proteome</keyword>
<feature type="compositionally biased region" description="Basic and acidic residues" evidence="2">
    <location>
        <begin position="419"/>
        <end position="435"/>
    </location>
</feature>
<dbReference type="Proteomes" id="UP001408356">
    <property type="component" value="Unassembled WGS sequence"/>
</dbReference>
<feature type="coiled-coil region" evidence="1">
    <location>
        <begin position="473"/>
        <end position="581"/>
    </location>
</feature>
<gene>
    <name evidence="3" type="ORF">SUNI508_02006</name>
</gene>
<accession>A0ABR2UKL0</accession>
<feature type="compositionally biased region" description="Basic and acidic residues" evidence="2">
    <location>
        <begin position="319"/>
        <end position="331"/>
    </location>
</feature>